<proteinExistence type="inferred from homology"/>
<dbReference type="NCBIfam" id="TIGR03416">
    <property type="entry name" value="ABC_choXWV_perm"/>
    <property type="match status" value="1"/>
</dbReference>
<evidence type="ECO:0000256" key="5">
    <source>
        <dbReference type="ARBA" id="ARBA00022989"/>
    </source>
</evidence>
<dbReference type="FunFam" id="1.10.3720.10:FF:000001">
    <property type="entry name" value="Glycine betaine ABC transporter, permease"/>
    <property type="match status" value="1"/>
</dbReference>
<keyword evidence="4 7" id="KW-0812">Transmembrane</keyword>
<dbReference type="GO" id="GO:0015226">
    <property type="term" value="F:carnitine transmembrane transporter activity"/>
    <property type="evidence" value="ECO:0007669"/>
    <property type="project" value="TreeGrafter"/>
</dbReference>
<dbReference type="SUPFAM" id="SSF161098">
    <property type="entry name" value="MetI-like"/>
    <property type="match status" value="1"/>
</dbReference>
<reference evidence="9 10" key="1">
    <citation type="submission" date="2016-10" db="EMBL/GenBank/DDBJ databases">
        <authorList>
            <person name="de Groot N.N."/>
        </authorList>
    </citation>
    <scope>NUCLEOTIDE SEQUENCE [LARGE SCALE GENOMIC DNA]</scope>
    <source>
        <strain evidence="9 10">DSM 8512</strain>
    </source>
</reference>
<dbReference type="STRING" id="34002.SAMN04489859_1001197"/>
<name>A0A1H8E5G6_9RHOB</name>
<dbReference type="PANTHER" id="PTHR47737">
    <property type="entry name" value="GLYCINE BETAINE/PROLINE BETAINE TRANSPORT SYSTEM PERMEASE PROTEIN PROW"/>
    <property type="match status" value="1"/>
</dbReference>
<dbReference type="Gene3D" id="1.10.3720.10">
    <property type="entry name" value="MetI-like"/>
    <property type="match status" value="1"/>
</dbReference>
<evidence type="ECO:0000256" key="1">
    <source>
        <dbReference type="ARBA" id="ARBA00004651"/>
    </source>
</evidence>
<evidence type="ECO:0000313" key="10">
    <source>
        <dbReference type="Proteomes" id="UP000199054"/>
    </source>
</evidence>
<dbReference type="InterPro" id="IPR035906">
    <property type="entry name" value="MetI-like_sf"/>
</dbReference>
<sequence length="282" mass="30545">MEQLTGLVTDNKIPVGRTAKAVFDWLNANAGWIFNAMSGAMEWLIARILGALNAPHPLLFILLAVVLTAVLQRNWRTCLLVALGLLFILNQNYWTEMMQSLTLVLSACIVCMAIGVPVGIAAAHRPRLYAWMRPVLDLMQTLPTFVYLIPAIVFFGIGMVPGMIATVIFVLPAPIRLTQLGISSTPDSLIEAARAFGATNRQLLWKVELPSALPQIMAGLNQTIMLSLSMVVIAALVGASGLGVPVVRALNSVNTALGFESGFVIVIVAILLDRMLRMEGRK</sequence>
<keyword evidence="5 7" id="KW-1133">Transmembrane helix</keyword>
<evidence type="ECO:0000256" key="4">
    <source>
        <dbReference type="ARBA" id="ARBA00022692"/>
    </source>
</evidence>
<protein>
    <submittedName>
        <fullName evidence="9">Glycine betaine/proline transport system permease protein</fullName>
    </submittedName>
</protein>
<dbReference type="GO" id="GO:0005275">
    <property type="term" value="F:amine transmembrane transporter activity"/>
    <property type="evidence" value="ECO:0007669"/>
    <property type="project" value="TreeGrafter"/>
</dbReference>
<dbReference type="AlphaFoldDB" id="A0A1H8E5G6"/>
<dbReference type="InterPro" id="IPR000515">
    <property type="entry name" value="MetI-like"/>
</dbReference>
<dbReference type="OrthoDB" id="9815258at2"/>
<dbReference type="InterPro" id="IPR017784">
    <property type="entry name" value="ABC_transptr_choline_permease"/>
</dbReference>
<feature type="transmembrane region" description="Helical" evidence="7">
    <location>
        <begin position="73"/>
        <end position="89"/>
    </location>
</feature>
<gene>
    <name evidence="9" type="ORF">SAMN04489859_1001197</name>
</gene>
<organism evidence="9 10">
    <name type="scientific">Paracoccus alcaliphilus</name>
    <dbReference type="NCBI Taxonomy" id="34002"/>
    <lineage>
        <taxon>Bacteria</taxon>
        <taxon>Pseudomonadati</taxon>
        <taxon>Pseudomonadota</taxon>
        <taxon>Alphaproteobacteria</taxon>
        <taxon>Rhodobacterales</taxon>
        <taxon>Paracoccaceae</taxon>
        <taxon>Paracoccus</taxon>
    </lineage>
</organism>
<keyword evidence="10" id="KW-1185">Reference proteome</keyword>
<dbReference type="Proteomes" id="UP000199054">
    <property type="component" value="Unassembled WGS sequence"/>
</dbReference>
<feature type="transmembrane region" description="Helical" evidence="7">
    <location>
        <begin position="101"/>
        <end position="124"/>
    </location>
</feature>
<dbReference type="EMBL" id="FODE01000001">
    <property type="protein sequence ID" value="SEN14670.1"/>
    <property type="molecule type" value="Genomic_DNA"/>
</dbReference>
<keyword evidence="2 7" id="KW-0813">Transport</keyword>
<feature type="transmembrane region" description="Helical" evidence="7">
    <location>
        <begin position="224"/>
        <end position="247"/>
    </location>
</feature>
<dbReference type="RefSeq" id="WP_090610169.1">
    <property type="nucleotide sequence ID" value="NZ_CP067124.1"/>
</dbReference>
<keyword evidence="3" id="KW-1003">Cell membrane</keyword>
<dbReference type="GO" id="GO:0043190">
    <property type="term" value="C:ATP-binding cassette (ABC) transporter complex"/>
    <property type="evidence" value="ECO:0007669"/>
    <property type="project" value="TreeGrafter"/>
</dbReference>
<evidence type="ECO:0000256" key="3">
    <source>
        <dbReference type="ARBA" id="ARBA00022475"/>
    </source>
</evidence>
<accession>A0A1H8E5G6</accession>
<evidence type="ECO:0000256" key="7">
    <source>
        <dbReference type="RuleBase" id="RU363032"/>
    </source>
</evidence>
<dbReference type="PANTHER" id="PTHR47737:SF1">
    <property type="entry name" value="GLYCINE BETAINE_PROLINE BETAINE TRANSPORT SYSTEM PERMEASE PROTEIN PROW"/>
    <property type="match status" value="1"/>
</dbReference>
<evidence type="ECO:0000259" key="8">
    <source>
        <dbReference type="PROSITE" id="PS50928"/>
    </source>
</evidence>
<feature type="domain" description="ABC transmembrane type-1" evidence="8">
    <location>
        <begin position="97"/>
        <end position="276"/>
    </location>
</feature>
<feature type="transmembrane region" description="Helical" evidence="7">
    <location>
        <begin position="44"/>
        <end position="67"/>
    </location>
</feature>
<dbReference type="GO" id="GO:0031460">
    <property type="term" value="P:glycine betaine transport"/>
    <property type="evidence" value="ECO:0007669"/>
    <property type="project" value="TreeGrafter"/>
</dbReference>
<evidence type="ECO:0000256" key="2">
    <source>
        <dbReference type="ARBA" id="ARBA00022448"/>
    </source>
</evidence>
<dbReference type="Pfam" id="PF00528">
    <property type="entry name" value="BPD_transp_1"/>
    <property type="match status" value="1"/>
</dbReference>
<dbReference type="PROSITE" id="PS50928">
    <property type="entry name" value="ABC_TM1"/>
    <property type="match status" value="1"/>
</dbReference>
<evidence type="ECO:0000313" key="9">
    <source>
        <dbReference type="EMBL" id="SEN14670.1"/>
    </source>
</evidence>
<keyword evidence="6 7" id="KW-0472">Membrane</keyword>
<feature type="transmembrane region" description="Helical" evidence="7">
    <location>
        <begin position="144"/>
        <end position="171"/>
    </location>
</feature>
<comment type="subcellular location">
    <subcellularLocation>
        <location evidence="1 7">Cell membrane</location>
        <topology evidence="1 7">Multi-pass membrane protein</topology>
    </subcellularLocation>
</comment>
<dbReference type="GO" id="GO:0015871">
    <property type="term" value="P:choline transport"/>
    <property type="evidence" value="ECO:0007669"/>
    <property type="project" value="TreeGrafter"/>
</dbReference>
<feature type="transmembrane region" description="Helical" evidence="7">
    <location>
        <begin position="253"/>
        <end position="272"/>
    </location>
</feature>
<comment type="similarity">
    <text evidence="7">Belongs to the binding-protein-dependent transport system permease family.</text>
</comment>
<dbReference type="CDD" id="cd06261">
    <property type="entry name" value="TM_PBP2"/>
    <property type="match status" value="1"/>
</dbReference>
<evidence type="ECO:0000256" key="6">
    <source>
        <dbReference type="ARBA" id="ARBA00023136"/>
    </source>
</evidence>